<name>A0ACC1P1B6_9APHY</name>
<proteinExistence type="predicted"/>
<dbReference type="Proteomes" id="UP001144978">
    <property type="component" value="Unassembled WGS sequence"/>
</dbReference>
<evidence type="ECO:0000313" key="2">
    <source>
        <dbReference type="Proteomes" id="UP001144978"/>
    </source>
</evidence>
<comment type="caution">
    <text evidence="1">The sequence shown here is derived from an EMBL/GenBank/DDBJ whole genome shotgun (WGS) entry which is preliminary data.</text>
</comment>
<keyword evidence="2" id="KW-1185">Reference proteome</keyword>
<accession>A0ACC1P1B6</accession>
<reference evidence="1" key="1">
    <citation type="submission" date="2022-08" db="EMBL/GenBank/DDBJ databases">
        <title>Genome Sequence of Pycnoporus sanguineus.</title>
        <authorList>
            <person name="Buettner E."/>
        </authorList>
    </citation>
    <scope>NUCLEOTIDE SEQUENCE</scope>
    <source>
        <strain evidence="1">CG-C14</strain>
    </source>
</reference>
<sequence length="272" mass="29587">MIRQYQDDYSLHVAGSEPLFGRDRVVKGLELGTPTGRTSADILTPPSQHLLPLTIVTLRLTVPSSLLSSAKAWVEPASSPDYSDPSTVAGNASLEQKRLCLNTLGSYGLGDKDCFAYAVGTRIKLTDLSYDKEGERIEVVAVAEVQACKEMLNGAGTVHGGCICYLIDNCASIPLVTLGLMRGINGVGVSQAMSVFFHAPASMYVRSSHLFIHWIKSPYYRQRYVYAHNRHEHSSRDAHNVVQIKDKTSGRPIASAILTKMQPASSAPPARL</sequence>
<evidence type="ECO:0000313" key="1">
    <source>
        <dbReference type="EMBL" id="KAJ2985013.1"/>
    </source>
</evidence>
<dbReference type="EMBL" id="JANSHE010003676">
    <property type="protein sequence ID" value="KAJ2985013.1"/>
    <property type="molecule type" value="Genomic_DNA"/>
</dbReference>
<protein>
    <submittedName>
        <fullName evidence="1">Uncharacterized protein</fullName>
    </submittedName>
</protein>
<organism evidence="1 2">
    <name type="scientific">Trametes sanguinea</name>
    <dbReference type="NCBI Taxonomy" id="158606"/>
    <lineage>
        <taxon>Eukaryota</taxon>
        <taxon>Fungi</taxon>
        <taxon>Dikarya</taxon>
        <taxon>Basidiomycota</taxon>
        <taxon>Agaricomycotina</taxon>
        <taxon>Agaricomycetes</taxon>
        <taxon>Polyporales</taxon>
        <taxon>Polyporaceae</taxon>
        <taxon>Trametes</taxon>
    </lineage>
</organism>
<gene>
    <name evidence="1" type="ORF">NUW54_g10296</name>
</gene>